<keyword evidence="2" id="KW-1133">Transmembrane helix</keyword>
<keyword evidence="2" id="KW-0812">Transmembrane</keyword>
<feature type="signal peptide" evidence="3">
    <location>
        <begin position="1"/>
        <end position="22"/>
    </location>
</feature>
<feature type="transmembrane region" description="Helical" evidence="2">
    <location>
        <begin position="270"/>
        <end position="288"/>
    </location>
</feature>
<organism evidence="4 5">
    <name type="scientific">Pauljensenia hongkongensis</name>
    <dbReference type="NCBI Taxonomy" id="178339"/>
    <lineage>
        <taxon>Bacteria</taxon>
        <taxon>Bacillati</taxon>
        <taxon>Actinomycetota</taxon>
        <taxon>Actinomycetes</taxon>
        <taxon>Actinomycetales</taxon>
        <taxon>Actinomycetaceae</taxon>
        <taxon>Pauljensenia</taxon>
    </lineage>
</organism>
<feature type="region of interest" description="Disordered" evidence="1">
    <location>
        <begin position="293"/>
        <end position="325"/>
    </location>
</feature>
<dbReference type="KEGG" id="phon:BH719_00125"/>
<keyword evidence="2" id="KW-0472">Membrane</keyword>
<dbReference type="STRING" id="178339.BH719_00125"/>
<keyword evidence="3" id="KW-0732">Signal</keyword>
<evidence type="ECO:0000313" key="5">
    <source>
        <dbReference type="Proteomes" id="UP000095214"/>
    </source>
</evidence>
<feature type="compositionally biased region" description="Basic residues" evidence="1">
    <location>
        <begin position="302"/>
        <end position="313"/>
    </location>
</feature>
<proteinExistence type="predicted"/>
<dbReference type="RefSeq" id="WP_050790596.1">
    <property type="nucleotide sequence ID" value="NZ_CP017298.1"/>
</dbReference>
<feature type="chain" id="PRO_5039295769" evidence="3">
    <location>
        <begin position="23"/>
        <end position="325"/>
    </location>
</feature>
<accession>A0A1D8B040</accession>
<dbReference type="Proteomes" id="UP000095214">
    <property type="component" value="Chromosome"/>
</dbReference>
<name>A0A1D8B040_9ACTO</name>
<keyword evidence="5" id="KW-1185">Reference proteome</keyword>
<evidence type="ECO:0000256" key="3">
    <source>
        <dbReference type="SAM" id="SignalP"/>
    </source>
</evidence>
<sequence length="325" mass="34068">MGLRKPVGIAAVAVVLALSAVAVPGARPSCAAGGHATEYYRVTGSGPLYYSATIIADGAVLIRRVCNEFGDHIRSVFGLPASQQVVTFTRALSKGSPSMCAVDEFRVPDHAPFLSGNGPTYTITMPLHVTEPIAGATGLTMRMVRAWVGDAVITSVSGGGLVDHDPDSTGWEKAVWYQDFEDITLDYDVSTGTTSTGAVHPPSNNDPPEPEPADDPQSPQSLAGASPSAGASTPASGRTGAAKRGYNRSGLRSPSLSDQLCSDCDAKRRIASATVLIFVLVVLLRLIAKGAGWPRRPGEARKARRPARSRAPVRPRPAEPEDPAF</sequence>
<dbReference type="EMBL" id="CP017298">
    <property type="protein sequence ID" value="AOS46501.1"/>
    <property type="molecule type" value="Genomic_DNA"/>
</dbReference>
<evidence type="ECO:0000256" key="2">
    <source>
        <dbReference type="SAM" id="Phobius"/>
    </source>
</evidence>
<feature type="compositionally biased region" description="Low complexity" evidence="1">
    <location>
        <begin position="215"/>
        <end position="242"/>
    </location>
</feature>
<evidence type="ECO:0000313" key="4">
    <source>
        <dbReference type="EMBL" id="AOS46501.1"/>
    </source>
</evidence>
<protein>
    <submittedName>
        <fullName evidence="4">Uncharacterized protein</fullName>
    </submittedName>
</protein>
<feature type="non-terminal residue" evidence="4">
    <location>
        <position position="325"/>
    </location>
</feature>
<reference evidence="4 5" key="1">
    <citation type="submission" date="2016-09" db="EMBL/GenBank/DDBJ databases">
        <title>Complete genome sequence of Actinomyces hongkongensis HKU8.</title>
        <authorList>
            <person name="Gao Y.-X."/>
            <person name="Zhou Y.-Y."/>
            <person name="Xie Y."/>
            <person name="Wang M."/>
            <person name="Wang S.-J."/>
            <person name="Shen S.-G."/>
        </authorList>
    </citation>
    <scope>NUCLEOTIDE SEQUENCE [LARGE SCALE GENOMIC DNA]</scope>
    <source>
        <strain evidence="4 5">HKU8</strain>
    </source>
</reference>
<evidence type="ECO:0000256" key="1">
    <source>
        <dbReference type="SAM" id="MobiDB-lite"/>
    </source>
</evidence>
<dbReference type="AlphaFoldDB" id="A0A1D8B040"/>
<feature type="region of interest" description="Disordered" evidence="1">
    <location>
        <begin position="191"/>
        <end position="257"/>
    </location>
</feature>
<gene>
    <name evidence="4" type="ORF">BH719_00125</name>
</gene>